<evidence type="ECO:0000256" key="1">
    <source>
        <dbReference type="SAM" id="MobiDB-lite"/>
    </source>
</evidence>
<dbReference type="AlphaFoldDB" id="A0A7W6DIB9"/>
<evidence type="ECO:0000313" key="3">
    <source>
        <dbReference type="Proteomes" id="UP000574761"/>
    </source>
</evidence>
<keyword evidence="3" id="KW-1185">Reference proteome</keyword>
<sequence>MRSPIAIVVACQTLYVEDISPAAGSEFSVLRTDNAIGNFTKIPQRIAVRIKIDPGEPDLDRLGPGMSVEAHVDTNWPERTERGYEE</sequence>
<dbReference type="EMBL" id="JACIEE010000012">
    <property type="protein sequence ID" value="MBB3979544.1"/>
    <property type="molecule type" value="Genomic_DNA"/>
</dbReference>
<comment type="caution">
    <text evidence="2">The sequence shown here is derived from an EMBL/GenBank/DDBJ whole genome shotgun (WGS) entry which is preliminary data.</text>
</comment>
<feature type="compositionally biased region" description="Basic and acidic residues" evidence="1">
    <location>
        <begin position="70"/>
        <end position="86"/>
    </location>
</feature>
<dbReference type="Gene3D" id="2.40.30.170">
    <property type="match status" value="1"/>
</dbReference>
<protein>
    <submittedName>
        <fullName evidence="2">Multidrug resistance efflux pump</fullName>
    </submittedName>
</protein>
<organism evidence="2 3">
    <name type="scientific">Mycoplana azooxidifex</name>
    <dbReference type="NCBI Taxonomy" id="1636188"/>
    <lineage>
        <taxon>Bacteria</taxon>
        <taxon>Pseudomonadati</taxon>
        <taxon>Pseudomonadota</taxon>
        <taxon>Alphaproteobacteria</taxon>
        <taxon>Hyphomicrobiales</taxon>
        <taxon>Rhizobiaceae</taxon>
        <taxon>Mycoplana</taxon>
    </lineage>
</organism>
<dbReference type="Proteomes" id="UP000574761">
    <property type="component" value="Unassembled WGS sequence"/>
</dbReference>
<feature type="region of interest" description="Disordered" evidence="1">
    <location>
        <begin position="59"/>
        <end position="86"/>
    </location>
</feature>
<name>A0A7W6DIB9_9HYPH</name>
<gene>
    <name evidence="2" type="ORF">GGQ64_004788</name>
</gene>
<proteinExistence type="predicted"/>
<evidence type="ECO:0000313" key="2">
    <source>
        <dbReference type="EMBL" id="MBB3979544.1"/>
    </source>
</evidence>
<accession>A0A7W6DIB9</accession>
<reference evidence="2 3" key="1">
    <citation type="submission" date="2020-08" db="EMBL/GenBank/DDBJ databases">
        <title>Genomic Encyclopedia of Type Strains, Phase IV (KMG-IV): sequencing the most valuable type-strain genomes for metagenomic binning, comparative biology and taxonomic classification.</title>
        <authorList>
            <person name="Goeker M."/>
        </authorList>
    </citation>
    <scope>NUCLEOTIDE SEQUENCE [LARGE SCALE GENOMIC DNA]</scope>
    <source>
        <strain evidence="2 3">DSM 100211</strain>
    </source>
</reference>